<keyword evidence="1 2" id="KW-0732">Signal</keyword>
<dbReference type="SUPFAM" id="SSF49265">
    <property type="entry name" value="Fibronectin type III"/>
    <property type="match status" value="1"/>
</dbReference>
<comment type="caution">
    <text evidence="4">The sequence shown here is derived from an EMBL/GenBank/DDBJ whole genome shotgun (WGS) entry which is preliminary data.</text>
</comment>
<dbReference type="InterPro" id="IPR013783">
    <property type="entry name" value="Ig-like_fold"/>
</dbReference>
<dbReference type="RefSeq" id="WP_379810105.1">
    <property type="nucleotide sequence ID" value="NZ_JBHUPC010000006.1"/>
</dbReference>
<dbReference type="Pfam" id="PF24595">
    <property type="entry name" value="DUF7619"/>
    <property type="match status" value="1"/>
</dbReference>
<sequence>MNKTLLLHIALWITWVGFSQNAPTINNSLCDSNNDGAEMFDINAISNEILGNLSPNDYSISHHLSQSDAVNNLNSLPSSYTNITNPQLIFANLLNTTTNQSTIIAYNLVVNSPPIAPVVTTTSCLNTTNSVCFDLTTVIPTITQGNTNFDIVFYESYNPQSTVNVPITNLSCYTSSPIPGTTNSFLPVHYTIEDLITGCITTSGLVELIGVQCNPCPAVSNISVSNITETSADYSWVENGNATEWQIEISINGVVSQTFTATTNSYTIYGLTCNQTVQIGILPICSATQTTNMVYTTFTTLSCNPSGQPQDLSMCTDASQYCFDLTQNDLDILANLDPNEHTITYHPSQSDAENNTNSLTASYCVTNGTTTVIYSRISNNLNGNYYINSFNVSVFNINPSVQQLIPIELCDTDGNGNIDFDLTTVAAQISSTNSIAFYTSLTDAQTEQNAILSPTAYNVIVQSNAVIIFVRESVTNDCDNIYTVNLSTFPNCNLASVCSLSNSLCGALGNAFPNTIGIPSTGSLGCLTTTPNPTWFYLPISSSGTINLMIQQSTDPNIGTNNIDVDYVLLGPFTDPVSPCVNQITPNYIVNCSYSSSAVEYPTITNAQAGQYYLIMVTNYSNQSGYIKISELGNSQGTIECSGIRLNAFLDTNNNGTQETGENNFPLGQFHYEMNNNGTVHNIIAPTGIYNIYDSNSSNSYDIGFEIDPAYVTMYNNITPSYSNVSIIANNGITIYNFPITTTQVYNDVAVMIIPINAPRPGFTYTNKVVYSNLGNQTVSGILSFNNDPSVTITSIGQAGTIPTVNGFSYSYSNLTPFETRSFDIIMQIPSVPTVNAGQNLTNTASITPLAGDINQQNNVFNLTQMVVNAYDPNDKMEAHGEKILHSSFTSADYLFYTIRFENTGNASAINIKVNDVLDTKLDETSIKMVDASHEYTMDRVNNNLTWTMDNIMLPVSVQNTSIGKGYICFKIKPKNGYTVGDIIPNTASIYFDYNPPIITNTFNTEFVAALSSNAFENKIFNIYPNPAKNVITISSNNTGEHIESITVYNVLGKKVLHRNGLNTSQEIIYLNELQTGIYAIEIISNYKNISRKKLIIE</sequence>
<dbReference type="EMBL" id="JBHUPC010000006">
    <property type="protein sequence ID" value="MFD2890636.1"/>
    <property type="molecule type" value="Genomic_DNA"/>
</dbReference>
<proteinExistence type="predicted"/>
<keyword evidence="5" id="KW-1185">Reference proteome</keyword>
<dbReference type="PROSITE" id="PS50853">
    <property type="entry name" value="FN3"/>
    <property type="match status" value="1"/>
</dbReference>
<reference evidence="5" key="1">
    <citation type="journal article" date="2019" name="Int. J. Syst. Evol. Microbiol.">
        <title>The Global Catalogue of Microorganisms (GCM) 10K type strain sequencing project: providing services to taxonomists for standard genome sequencing and annotation.</title>
        <authorList>
            <consortium name="The Broad Institute Genomics Platform"/>
            <consortium name="The Broad Institute Genome Sequencing Center for Infectious Disease"/>
            <person name="Wu L."/>
            <person name="Ma J."/>
        </authorList>
    </citation>
    <scope>NUCLEOTIDE SEQUENCE [LARGE SCALE GENOMIC DNA]</scope>
    <source>
        <strain evidence="5">KCTC 22671</strain>
    </source>
</reference>
<dbReference type="InterPro" id="IPR036116">
    <property type="entry name" value="FN3_sf"/>
</dbReference>
<evidence type="ECO:0000313" key="4">
    <source>
        <dbReference type="EMBL" id="MFD2890636.1"/>
    </source>
</evidence>
<dbReference type="Proteomes" id="UP001597534">
    <property type="component" value="Unassembled WGS sequence"/>
</dbReference>
<accession>A0ABW5YHR8</accession>
<feature type="chain" id="PRO_5045498320" evidence="2">
    <location>
        <begin position="22"/>
        <end position="1098"/>
    </location>
</feature>
<dbReference type="NCBIfam" id="TIGR04183">
    <property type="entry name" value="Por_Secre_tail"/>
    <property type="match status" value="1"/>
</dbReference>
<name>A0ABW5YHR8_9FLAO</name>
<dbReference type="InterPro" id="IPR026444">
    <property type="entry name" value="Secre_tail"/>
</dbReference>
<dbReference type="Pfam" id="PF18962">
    <property type="entry name" value="Por_Secre_tail"/>
    <property type="match status" value="1"/>
</dbReference>
<gene>
    <name evidence="4" type="ORF">ACFS5J_01225</name>
</gene>
<feature type="signal peptide" evidence="2">
    <location>
        <begin position="1"/>
        <end position="21"/>
    </location>
</feature>
<feature type="domain" description="Fibronectin type-III" evidence="3">
    <location>
        <begin position="218"/>
        <end position="303"/>
    </location>
</feature>
<evidence type="ECO:0000259" key="3">
    <source>
        <dbReference type="PROSITE" id="PS50853"/>
    </source>
</evidence>
<evidence type="ECO:0000313" key="5">
    <source>
        <dbReference type="Proteomes" id="UP001597534"/>
    </source>
</evidence>
<evidence type="ECO:0000256" key="1">
    <source>
        <dbReference type="ARBA" id="ARBA00022729"/>
    </source>
</evidence>
<dbReference type="Gene3D" id="2.60.40.10">
    <property type="entry name" value="Immunoglobulins"/>
    <property type="match status" value="1"/>
</dbReference>
<evidence type="ECO:0000256" key="2">
    <source>
        <dbReference type="SAM" id="SignalP"/>
    </source>
</evidence>
<dbReference type="InterPro" id="IPR055353">
    <property type="entry name" value="DUF7619"/>
</dbReference>
<organism evidence="4 5">
    <name type="scientific">Flavobacterium chuncheonense</name>
    <dbReference type="NCBI Taxonomy" id="2026653"/>
    <lineage>
        <taxon>Bacteria</taxon>
        <taxon>Pseudomonadati</taxon>
        <taxon>Bacteroidota</taxon>
        <taxon>Flavobacteriia</taxon>
        <taxon>Flavobacteriales</taxon>
        <taxon>Flavobacteriaceae</taxon>
        <taxon>Flavobacterium</taxon>
    </lineage>
</organism>
<dbReference type="InterPro" id="IPR003961">
    <property type="entry name" value="FN3_dom"/>
</dbReference>
<protein>
    <submittedName>
        <fullName evidence="4">T9SS type A sorting domain-containing protein</fullName>
    </submittedName>
</protein>